<comment type="caution">
    <text evidence="7">The sequence shown here is derived from an EMBL/GenBank/DDBJ whole genome shotgun (WGS) entry which is preliminary data.</text>
</comment>
<dbReference type="RefSeq" id="WP_066627820.1">
    <property type="nucleotide sequence ID" value="NZ_FQXL01000006.1"/>
</dbReference>
<comment type="subcellular location">
    <subcellularLocation>
        <location evidence="1">Cell outer membrane</location>
    </subcellularLocation>
</comment>
<dbReference type="OrthoDB" id="1886549at2"/>
<protein>
    <submittedName>
        <fullName evidence="7">Outer membrane efflux protein</fullName>
    </submittedName>
</protein>
<evidence type="ECO:0000313" key="8">
    <source>
        <dbReference type="Proteomes" id="UP000076603"/>
    </source>
</evidence>
<keyword evidence="4" id="KW-0472">Membrane</keyword>
<reference evidence="7 8" key="1">
    <citation type="submission" date="2016-04" db="EMBL/GenBank/DDBJ databases">
        <title>Genome sequence of Clostridium magnum DSM 2767.</title>
        <authorList>
            <person name="Poehlein A."/>
            <person name="Uhlig R."/>
            <person name="Fischer R."/>
            <person name="Bahl H."/>
            <person name="Daniel R."/>
        </authorList>
    </citation>
    <scope>NUCLEOTIDE SEQUENCE [LARGE SCALE GENOMIC DNA]</scope>
    <source>
        <strain evidence="7 8">DSM 2767</strain>
    </source>
</reference>
<organism evidence="7 8">
    <name type="scientific">Clostridium magnum DSM 2767</name>
    <dbReference type="NCBI Taxonomy" id="1121326"/>
    <lineage>
        <taxon>Bacteria</taxon>
        <taxon>Bacillati</taxon>
        <taxon>Bacillota</taxon>
        <taxon>Clostridia</taxon>
        <taxon>Eubacteriales</taxon>
        <taxon>Clostridiaceae</taxon>
        <taxon>Clostridium</taxon>
    </lineage>
</organism>
<dbReference type="SUPFAM" id="SSF56954">
    <property type="entry name" value="Outer membrane efflux proteins (OEP)"/>
    <property type="match status" value="1"/>
</dbReference>
<dbReference type="Gene3D" id="1.20.1600.10">
    <property type="entry name" value="Outer membrane efflux proteins (OEP)"/>
    <property type="match status" value="2"/>
</dbReference>
<proteinExistence type="predicted"/>
<dbReference type="GO" id="GO:0015562">
    <property type="term" value="F:efflux transmembrane transporter activity"/>
    <property type="evidence" value="ECO:0007669"/>
    <property type="project" value="InterPro"/>
</dbReference>
<evidence type="ECO:0000256" key="6">
    <source>
        <dbReference type="SAM" id="SignalP"/>
    </source>
</evidence>
<keyword evidence="5" id="KW-0998">Cell outer membrane</keyword>
<sequence length="386" mass="43025">MNKKVSLLIALVMSVGISSTTFAADTTTTSNGTNINITQSATGTISLTLVDALNSIEKNNTTIKLLDQKIKLTNRQYDDAHQKALQISTSGKSAVNYSGDSYAGVKIQETVTPLQASQNIEYAKHDKESKLKDLKVSLEKYYMDALNCEDQIRNINSTIENIDKQIEQTKAKIAQGTVTSDAVDSLNLQKSQKLATLNTPKAQIEQDILNIKQILNIDLNSDVVLAPVTKEFVKYDDSKIEEIINTAAENIYSIHKANNNIQLLKMQADIYARYYYVDNTNVLNSQLNLQDAQNTLQDTIIQNKITLWQAYYTAKNYEDNIATAQVSVQNAQTKYDNTLAKFNLGQVDKLQVDSAKLALDSEKITLQKAVNDYMVNVQAFINQLTQ</sequence>
<accession>A0A162RCG0</accession>
<dbReference type="STRING" id="1121326.CLMAG_47070"/>
<name>A0A162RCG0_9CLOT</name>
<keyword evidence="2" id="KW-1134">Transmembrane beta strand</keyword>
<dbReference type="PANTHER" id="PTHR30026">
    <property type="entry name" value="OUTER MEMBRANE PROTEIN TOLC"/>
    <property type="match status" value="1"/>
</dbReference>
<feature type="signal peptide" evidence="6">
    <location>
        <begin position="1"/>
        <end position="23"/>
    </location>
</feature>
<dbReference type="AlphaFoldDB" id="A0A162RCG0"/>
<dbReference type="PANTHER" id="PTHR30026:SF20">
    <property type="entry name" value="OUTER MEMBRANE PROTEIN TOLC"/>
    <property type="match status" value="1"/>
</dbReference>
<evidence type="ECO:0000256" key="5">
    <source>
        <dbReference type="ARBA" id="ARBA00023237"/>
    </source>
</evidence>
<dbReference type="Proteomes" id="UP000076603">
    <property type="component" value="Unassembled WGS sequence"/>
</dbReference>
<dbReference type="GO" id="GO:0015288">
    <property type="term" value="F:porin activity"/>
    <property type="evidence" value="ECO:0007669"/>
    <property type="project" value="TreeGrafter"/>
</dbReference>
<keyword evidence="8" id="KW-1185">Reference proteome</keyword>
<dbReference type="InterPro" id="IPR051906">
    <property type="entry name" value="TolC-like"/>
</dbReference>
<evidence type="ECO:0000313" key="7">
    <source>
        <dbReference type="EMBL" id="KZL89709.1"/>
    </source>
</evidence>
<keyword evidence="3" id="KW-0812">Transmembrane</keyword>
<evidence type="ECO:0000256" key="3">
    <source>
        <dbReference type="ARBA" id="ARBA00022692"/>
    </source>
</evidence>
<evidence type="ECO:0000256" key="2">
    <source>
        <dbReference type="ARBA" id="ARBA00022452"/>
    </source>
</evidence>
<dbReference type="GO" id="GO:0009279">
    <property type="term" value="C:cell outer membrane"/>
    <property type="evidence" value="ECO:0007669"/>
    <property type="project" value="UniProtKB-SubCell"/>
</dbReference>
<evidence type="ECO:0000256" key="1">
    <source>
        <dbReference type="ARBA" id="ARBA00004442"/>
    </source>
</evidence>
<gene>
    <name evidence="7" type="ORF">CLMAG_47070</name>
</gene>
<dbReference type="GO" id="GO:1990281">
    <property type="term" value="C:efflux pump complex"/>
    <property type="evidence" value="ECO:0007669"/>
    <property type="project" value="TreeGrafter"/>
</dbReference>
<dbReference type="PATRIC" id="fig|1121326.3.peg.4769"/>
<feature type="chain" id="PRO_5010284993" evidence="6">
    <location>
        <begin position="24"/>
        <end position="386"/>
    </location>
</feature>
<keyword evidence="6" id="KW-0732">Signal</keyword>
<dbReference type="EMBL" id="LWAE01000007">
    <property type="protein sequence ID" value="KZL89709.1"/>
    <property type="molecule type" value="Genomic_DNA"/>
</dbReference>
<evidence type="ECO:0000256" key="4">
    <source>
        <dbReference type="ARBA" id="ARBA00023136"/>
    </source>
</evidence>